<dbReference type="AlphaFoldDB" id="K7L9W9"/>
<gene>
    <name evidence="2" type="ORF">GLYMA_08G304500</name>
</gene>
<proteinExistence type="predicted"/>
<accession>K7L9W9</accession>
<reference evidence="2 3" key="1">
    <citation type="journal article" date="2010" name="Nature">
        <title>Genome sequence of the palaeopolyploid soybean.</title>
        <authorList>
            <person name="Schmutz J."/>
            <person name="Cannon S.B."/>
            <person name="Schlueter J."/>
            <person name="Ma J."/>
            <person name="Mitros T."/>
            <person name="Nelson W."/>
            <person name="Hyten D.L."/>
            <person name="Song Q."/>
            <person name="Thelen J.J."/>
            <person name="Cheng J."/>
            <person name="Xu D."/>
            <person name="Hellsten U."/>
            <person name="May G.D."/>
            <person name="Yu Y."/>
            <person name="Sakurai T."/>
            <person name="Umezawa T."/>
            <person name="Bhattacharyya M.K."/>
            <person name="Sandhu D."/>
            <person name="Valliyodan B."/>
            <person name="Lindquist E."/>
            <person name="Peto M."/>
            <person name="Grant D."/>
            <person name="Shu S."/>
            <person name="Goodstein D."/>
            <person name="Barry K."/>
            <person name="Futrell-Griggs M."/>
            <person name="Abernathy B."/>
            <person name="Du J."/>
            <person name="Tian Z."/>
            <person name="Zhu L."/>
            <person name="Gill N."/>
            <person name="Joshi T."/>
            <person name="Libault M."/>
            <person name="Sethuraman A."/>
            <person name="Zhang X.-C."/>
            <person name="Shinozaki K."/>
            <person name="Nguyen H.T."/>
            <person name="Wing R.A."/>
            <person name="Cregan P."/>
            <person name="Specht J."/>
            <person name="Grimwood J."/>
            <person name="Rokhsar D."/>
            <person name="Stacey G."/>
            <person name="Shoemaker R.C."/>
            <person name="Jackson S.A."/>
        </authorList>
    </citation>
    <scope>NUCLEOTIDE SEQUENCE</scope>
    <source>
        <strain evidence="3">cv. Williams 82</strain>
        <tissue evidence="2">Callus</tissue>
    </source>
</reference>
<reference evidence="2" key="3">
    <citation type="submission" date="2018-07" db="EMBL/GenBank/DDBJ databases">
        <title>WGS assembly of Glycine max.</title>
        <authorList>
            <person name="Schmutz J."/>
            <person name="Cannon S."/>
            <person name="Schlueter J."/>
            <person name="Ma J."/>
            <person name="Mitros T."/>
            <person name="Nelson W."/>
            <person name="Hyten D."/>
            <person name="Song Q."/>
            <person name="Thelen J."/>
            <person name="Cheng J."/>
            <person name="Xu D."/>
            <person name="Hellsten U."/>
            <person name="May G."/>
            <person name="Yu Y."/>
            <person name="Sakurai T."/>
            <person name="Umezawa T."/>
            <person name="Bhattacharyya M."/>
            <person name="Sandhu D."/>
            <person name="Valliyodan B."/>
            <person name="Lindquist E."/>
            <person name="Peto M."/>
            <person name="Grant D."/>
            <person name="Shu S."/>
            <person name="Goodstein D."/>
            <person name="Barry K."/>
            <person name="Futrell-Griggs M."/>
            <person name="Abernathy B."/>
            <person name="Du J."/>
            <person name="Tian Z."/>
            <person name="Zhu L."/>
            <person name="Gill N."/>
            <person name="Joshi T."/>
            <person name="Libault M."/>
            <person name="Sethuraman A."/>
            <person name="Zhang X."/>
            <person name="Shinozaki K."/>
            <person name="Nguyen H."/>
            <person name="Wing R."/>
            <person name="Cregan P."/>
            <person name="Specht J."/>
            <person name="Grimwood J."/>
            <person name="Rokhsar D."/>
            <person name="Stacey G."/>
            <person name="Shoemaker R."/>
            <person name="Jackson S."/>
        </authorList>
    </citation>
    <scope>NUCLEOTIDE SEQUENCE</scope>
    <source>
        <tissue evidence="2">Callus</tissue>
    </source>
</reference>
<evidence type="ECO:0000313" key="2">
    <source>
        <dbReference type="EMBL" id="KRH45984.1"/>
    </source>
</evidence>
<feature type="region of interest" description="Disordered" evidence="1">
    <location>
        <begin position="248"/>
        <end position="316"/>
    </location>
</feature>
<dbReference type="EMBL" id="CM000841">
    <property type="protein sequence ID" value="KRH45984.1"/>
    <property type="molecule type" value="Genomic_DNA"/>
</dbReference>
<evidence type="ECO:0000313" key="4">
    <source>
        <dbReference type="Proteomes" id="UP000008827"/>
    </source>
</evidence>
<sequence length="316" mass="34780">MIHWSFPEPSCELKNVLQCINYPRKRGLESKIRGIKQKVSVHKIEKKIHTTTKLENLPCFTFSKESNQVLGGLLIRYLSGDEVLWGEMIGAYSDPTDRTKQKAWLNSHSVNSKLSPQKTFDCSLVVYDENEITINDCSMWIRNCTVVGLLPLFLLSKEIAVALAKDCTEGHESISSDNLVRVTHSTDVLPHILLSAVDALACILSRHGLSGIPQTSDCANTLTSINATNPKEFQTQLINQDAPQINPSEVKASEPEAIENPKNPGDPPTSQNTTTGSACSIQSAHINDDATMTDVTPSKDPDPTIWWDVSKGATIK</sequence>
<evidence type="ECO:0000313" key="3">
    <source>
        <dbReference type="EnsemblPlants" id="KRH45984"/>
    </source>
</evidence>
<dbReference type="PaxDb" id="3847-GLYMA08G41700.1"/>
<dbReference type="Gramene" id="KRH45984">
    <property type="protein sequence ID" value="KRH45984"/>
    <property type="gene ID" value="GLYMA_08G304500"/>
</dbReference>
<dbReference type="InParanoid" id="K7L9W9"/>
<feature type="compositionally biased region" description="Polar residues" evidence="1">
    <location>
        <begin position="268"/>
        <end position="285"/>
    </location>
</feature>
<dbReference type="STRING" id="3847.K7L9W9"/>
<reference evidence="3" key="2">
    <citation type="submission" date="2018-02" db="UniProtKB">
        <authorList>
            <consortium name="EnsemblPlants"/>
        </authorList>
    </citation>
    <scope>IDENTIFICATION</scope>
    <source>
        <strain evidence="3">Williams 82</strain>
    </source>
</reference>
<dbReference type="Proteomes" id="UP000008827">
    <property type="component" value="Chromosome 8"/>
</dbReference>
<dbReference type="HOGENOM" id="CLU_881125_0_0_1"/>
<protein>
    <submittedName>
        <fullName evidence="2 3">Uncharacterized protein</fullName>
    </submittedName>
</protein>
<organism evidence="2">
    <name type="scientific">Glycine max</name>
    <name type="common">Soybean</name>
    <name type="synonym">Glycine hispida</name>
    <dbReference type="NCBI Taxonomy" id="3847"/>
    <lineage>
        <taxon>Eukaryota</taxon>
        <taxon>Viridiplantae</taxon>
        <taxon>Streptophyta</taxon>
        <taxon>Embryophyta</taxon>
        <taxon>Tracheophyta</taxon>
        <taxon>Spermatophyta</taxon>
        <taxon>Magnoliopsida</taxon>
        <taxon>eudicotyledons</taxon>
        <taxon>Gunneridae</taxon>
        <taxon>Pentapetalae</taxon>
        <taxon>rosids</taxon>
        <taxon>fabids</taxon>
        <taxon>Fabales</taxon>
        <taxon>Fabaceae</taxon>
        <taxon>Papilionoideae</taxon>
        <taxon>50 kb inversion clade</taxon>
        <taxon>NPAAA clade</taxon>
        <taxon>indigoferoid/millettioid clade</taxon>
        <taxon>Phaseoleae</taxon>
        <taxon>Glycine</taxon>
        <taxon>Glycine subgen. Soja</taxon>
    </lineage>
</organism>
<keyword evidence="4" id="KW-1185">Reference proteome</keyword>
<name>K7L9W9_SOYBN</name>
<dbReference type="EnsemblPlants" id="KRH45984">
    <property type="protein sequence ID" value="KRH45984"/>
    <property type="gene ID" value="GLYMA_08G304500"/>
</dbReference>
<evidence type="ECO:0000256" key="1">
    <source>
        <dbReference type="SAM" id="MobiDB-lite"/>
    </source>
</evidence>